<dbReference type="AlphaFoldDB" id="A0A915DVE2"/>
<reference evidence="3" key="1">
    <citation type="submission" date="2022-11" db="UniProtKB">
        <authorList>
            <consortium name="WormBaseParasite"/>
        </authorList>
    </citation>
    <scope>IDENTIFICATION</scope>
</reference>
<evidence type="ECO:0000256" key="1">
    <source>
        <dbReference type="SAM" id="MobiDB-lite"/>
    </source>
</evidence>
<protein>
    <submittedName>
        <fullName evidence="3">Uncharacterized protein</fullName>
    </submittedName>
</protein>
<accession>A0A915DVE2</accession>
<feature type="region of interest" description="Disordered" evidence="1">
    <location>
        <begin position="46"/>
        <end position="66"/>
    </location>
</feature>
<organism evidence="2 3">
    <name type="scientific">Ditylenchus dipsaci</name>
    <dbReference type="NCBI Taxonomy" id="166011"/>
    <lineage>
        <taxon>Eukaryota</taxon>
        <taxon>Metazoa</taxon>
        <taxon>Ecdysozoa</taxon>
        <taxon>Nematoda</taxon>
        <taxon>Chromadorea</taxon>
        <taxon>Rhabditida</taxon>
        <taxon>Tylenchina</taxon>
        <taxon>Tylenchomorpha</taxon>
        <taxon>Sphaerularioidea</taxon>
        <taxon>Anguinidae</taxon>
        <taxon>Anguininae</taxon>
        <taxon>Ditylenchus</taxon>
    </lineage>
</organism>
<dbReference type="Proteomes" id="UP000887574">
    <property type="component" value="Unplaced"/>
</dbReference>
<evidence type="ECO:0000313" key="3">
    <source>
        <dbReference type="WBParaSite" id="jg23901.2"/>
    </source>
</evidence>
<proteinExistence type="predicted"/>
<sequence>MKVCSTSTELDPFRQPPARRNRIPLWIVGRANMLFFDREAPIDELDEEADPQGDPDRRPGPNANPRHFIAMIGERIARHQRARARNAAAEPNPFPEDLIMAPEEEQRDVHLAAEVMPPGEQKILDDRYFELNMGFRFKRGRTEEENDEIFENLRFGPRDRINIVDEGNLDEILDMDLEHDETPE</sequence>
<dbReference type="WBParaSite" id="jg23901.2">
    <property type="protein sequence ID" value="jg23901.2"/>
    <property type="gene ID" value="jg23901"/>
</dbReference>
<keyword evidence="2" id="KW-1185">Reference proteome</keyword>
<evidence type="ECO:0000313" key="2">
    <source>
        <dbReference type="Proteomes" id="UP000887574"/>
    </source>
</evidence>
<name>A0A915DVE2_9BILA</name>